<proteinExistence type="predicted"/>
<dbReference type="InterPro" id="IPR044855">
    <property type="entry name" value="CoA-Trfase_III_dom3_sf"/>
</dbReference>
<dbReference type="InterPro" id="IPR050483">
    <property type="entry name" value="CoA-transferase_III_domain"/>
</dbReference>
<dbReference type="Gene3D" id="3.30.1540.10">
    <property type="entry name" value="formyl-coa transferase, domain 3"/>
    <property type="match status" value="1"/>
</dbReference>
<keyword evidence="1" id="KW-0808">Transferase</keyword>
<dbReference type="Gene3D" id="3.40.50.10540">
    <property type="entry name" value="Crotonobetainyl-coa:carnitine coa-transferase, domain 1"/>
    <property type="match status" value="1"/>
</dbReference>
<reference evidence="3" key="1">
    <citation type="journal article" date="2020" name="mSystems">
        <title>Genome- and Community-Level Interaction Insights into Carbon Utilization and Element Cycling Functions of Hydrothermarchaeota in Hydrothermal Sediment.</title>
        <authorList>
            <person name="Zhou Z."/>
            <person name="Liu Y."/>
            <person name="Xu W."/>
            <person name="Pan J."/>
            <person name="Luo Z.H."/>
            <person name="Li M."/>
        </authorList>
    </citation>
    <scope>NUCLEOTIDE SEQUENCE [LARGE SCALE GENOMIC DNA]</scope>
    <source>
        <strain evidence="3">SpSt-897</strain>
    </source>
</reference>
<dbReference type="GO" id="GO:0008410">
    <property type="term" value="F:CoA-transferase activity"/>
    <property type="evidence" value="ECO:0007669"/>
    <property type="project" value="TreeGrafter"/>
</dbReference>
<evidence type="ECO:0000256" key="2">
    <source>
        <dbReference type="SAM" id="MobiDB-lite"/>
    </source>
</evidence>
<dbReference type="InterPro" id="IPR003673">
    <property type="entry name" value="CoA-Trfase_fam_III"/>
</dbReference>
<evidence type="ECO:0008006" key="4">
    <source>
        <dbReference type="Google" id="ProtNLM"/>
    </source>
</evidence>
<dbReference type="AlphaFoldDB" id="A0A7C3V5I0"/>
<comment type="caution">
    <text evidence="3">The sequence shown here is derived from an EMBL/GenBank/DDBJ whole genome shotgun (WGS) entry which is preliminary data.</text>
</comment>
<dbReference type="SUPFAM" id="SSF89796">
    <property type="entry name" value="CoA-transferase family III (CaiB/BaiF)"/>
    <property type="match status" value="1"/>
</dbReference>
<dbReference type="PANTHER" id="PTHR48207:SF3">
    <property type="entry name" value="SUCCINATE--HYDROXYMETHYLGLUTARATE COA-TRANSFERASE"/>
    <property type="match status" value="1"/>
</dbReference>
<dbReference type="PANTHER" id="PTHR48207">
    <property type="entry name" value="SUCCINATE--HYDROXYMETHYLGLUTARATE COA-TRANSFERASE"/>
    <property type="match status" value="1"/>
</dbReference>
<gene>
    <name evidence="3" type="ORF">ENW96_08305</name>
</gene>
<dbReference type="Pfam" id="PF02515">
    <property type="entry name" value="CoA_transf_3"/>
    <property type="match status" value="1"/>
</dbReference>
<organism evidence="3">
    <name type="scientific">Desulfobacca acetoxidans</name>
    <dbReference type="NCBI Taxonomy" id="60893"/>
    <lineage>
        <taxon>Bacteria</taxon>
        <taxon>Pseudomonadati</taxon>
        <taxon>Thermodesulfobacteriota</taxon>
        <taxon>Desulfobaccia</taxon>
        <taxon>Desulfobaccales</taxon>
        <taxon>Desulfobaccaceae</taxon>
        <taxon>Desulfobacca</taxon>
    </lineage>
</organism>
<feature type="region of interest" description="Disordered" evidence="2">
    <location>
        <begin position="1"/>
        <end position="38"/>
    </location>
</feature>
<evidence type="ECO:0000313" key="3">
    <source>
        <dbReference type="EMBL" id="HGF34375.1"/>
    </source>
</evidence>
<protein>
    <recommendedName>
        <fullName evidence="4">CoA transferase</fullName>
    </recommendedName>
</protein>
<evidence type="ECO:0000256" key="1">
    <source>
        <dbReference type="ARBA" id="ARBA00022679"/>
    </source>
</evidence>
<feature type="compositionally biased region" description="Basic and acidic residues" evidence="2">
    <location>
        <begin position="1"/>
        <end position="17"/>
    </location>
</feature>
<sequence length="503" mass="57301">MGGRNMAKEKREIEINSRADTLPLMGPEVRPWPVTPPPSPEECMKVYEKRKAGEFGKFLEDHLRLEYRFDKPEALQGVRIMCMGMWRMGNKFASGLLSELGAELINVEPPSGDPLRELTPFGREEYMLKDAATGTPCGMDFIHELRNAQSITLNIETPEGREIYKKLSMLVDIIIEEYPPGYLDSLGLGYRHLSKLNPKLIYCWIGERGQWGPMKDEVSKYGQWMLDPFGMAACSWVHNTGFPPDQCPRGGKGGDPVRSGVWLADYVAGEQAANSILAALYWRDCLGNGLGQFIECTAAETLMDILDFDITWYGFNASIKARTGAWDPNLNQYEWNPCKDGYMMIGGQTDRLWYRIGMCIERDLPLFGRLIHEDPLLKEMAARNALQALIKTYTLTTKWLRDINRIEAEQKLMEYEIAAGPVLYIDEVAEFPHFKYRPWVNVIDDEQYGTVMYSESTNAYQHRTPARVKSLGRPLGHDNGEVYKKYLGYGPMKLRELKAKGVI</sequence>
<dbReference type="InterPro" id="IPR023606">
    <property type="entry name" value="CoA-Trfase_III_dom_1_sf"/>
</dbReference>
<dbReference type="EMBL" id="DTMF01000207">
    <property type="protein sequence ID" value="HGF34375.1"/>
    <property type="molecule type" value="Genomic_DNA"/>
</dbReference>
<accession>A0A7C3V5I0</accession>
<name>A0A7C3V5I0_9BACT</name>